<accession>A0A1F6NQ80</accession>
<sequence length="62" mass="7003">MAVVLIVVSVVVAFFGVVGARTTVREFRREEREENEACVRMLTRAFAARPPQEPKKKRGEGK</sequence>
<evidence type="ECO:0000313" key="1">
    <source>
        <dbReference type="EMBL" id="OGH85920.1"/>
    </source>
</evidence>
<name>A0A1F6NQ80_9BACT</name>
<protein>
    <submittedName>
        <fullName evidence="1">Uncharacterized protein</fullName>
    </submittedName>
</protein>
<organism evidence="1 2">
    <name type="scientific">Candidatus Magasanikbacteria bacterium RIFOXYC12_FULL_33_11</name>
    <dbReference type="NCBI Taxonomy" id="1798701"/>
    <lineage>
        <taxon>Bacteria</taxon>
        <taxon>Candidatus Magasanikiibacteriota</taxon>
    </lineage>
</organism>
<dbReference type="EMBL" id="MFQW01000034">
    <property type="protein sequence ID" value="OGH85920.1"/>
    <property type="molecule type" value="Genomic_DNA"/>
</dbReference>
<dbReference type="Proteomes" id="UP000178349">
    <property type="component" value="Unassembled WGS sequence"/>
</dbReference>
<proteinExistence type="predicted"/>
<dbReference type="AlphaFoldDB" id="A0A1F6NQ80"/>
<gene>
    <name evidence="1" type="ORF">A2493_02505</name>
</gene>
<reference evidence="1 2" key="1">
    <citation type="journal article" date="2016" name="Nat. Commun.">
        <title>Thousands of microbial genomes shed light on interconnected biogeochemical processes in an aquifer system.</title>
        <authorList>
            <person name="Anantharaman K."/>
            <person name="Brown C.T."/>
            <person name="Hug L.A."/>
            <person name="Sharon I."/>
            <person name="Castelle C.J."/>
            <person name="Probst A.J."/>
            <person name="Thomas B.C."/>
            <person name="Singh A."/>
            <person name="Wilkins M.J."/>
            <person name="Karaoz U."/>
            <person name="Brodie E.L."/>
            <person name="Williams K.H."/>
            <person name="Hubbard S.S."/>
            <person name="Banfield J.F."/>
        </authorList>
    </citation>
    <scope>NUCLEOTIDE SEQUENCE [LARGE SCALE GENOMIC DNA]</scope>
</reference>
<comment type="caution">
    <text evidence="1">The sequence shown here is derived from an EMBL/GenBank/DDBJ whole genome shotgun (WGS) entry which is preliminary data.</text>
</comment>
<evidence type="ECO:0000313" key="2">
    <source>
        <dbReference type="Proteomes" id="UP000178349"/>
    </source>
</evidence>